<dbReference type="SMART" id="SM01260">
    <property type="entry name" value="LANC_like"/>
    <property type="match status" value="1"/>
</dbReference>
<proteinExistence type="predicted"/>
<organism evidence="2 3">
    <name type="scientific">Sphaerisporangium rufum</name>
    <dbReference type="NCBI Taxonomy" id="1381558"/>
    <lineage>
        <taxon>Bacteria</taxon>
        <taxon>Bacillati</taxon>
        <taxon>Actinomycetota</taxon>
        <taxon>Actinomycetes</taxon>
        <taxon>Streptosporangiales</taxon>
        <taxon>Streptosporangiaceae</taxon>
        <taxon>Sphaerisporangium</taxon>
    </lineage>
</organism>
<dbReference type="SUPFAM" id="SSF158745">
    <property type="entry name" value="LanC-like"/>
    <property type="match status" value="1"/>
</dbReference>
<evidence type="ECO:0000256" key="1">
    <source>
        <dbReference type="PIRSR" id="PIRSR607822-1"/>
    </source>
</evidence>
<dbReference type="Gene3D" id="1.50.10.20">
    <property type="match status" value="1"/>
</dbReference>
<dbReference type="RefSeq" id="WP_203990246.1">
    <property type="nucleotide sequence ID" value="NZ_BOOU01000067.1"/>
</dbReference>
<keyword evidence="1" id="KW-0862">Zinc</keyword>
<name>A0A919R9W1_9ACTN</name>
<keyword evidence="3" id="KW-1185">Reference proteome</keyword>
<dbReference type="GO" id="GO:0046872">
    <property type="term" value="F:metal ion binding"/>
    <property type="evidence" value="ECO:0007669"/>
    <property type="project" value="UniProtKB-KW"/>
</dbReference>
<dbReference type="InterPro" id="IPR033889">
    <property type="entry name" value="LanC"/>
</dbReference>
<keyword evidence="1" id="KW-0479">Metal-binding</keyword>
<evidence type="ECO:0008006" key="4">
    <source>
        <dbReference type="Google" id="ProtNLM"/>
    </source>
</evidence>
<dbReference type="Proteomes" id="UP000655287">
    <property type="component" value="Unassembled WGS sequence"/>
</dbReference>
<sequence length="430" mass="44408">MSATLSPAALAARAAEIVARVARGLADPGEVTAITGAAVDVFPDGEVPIWYPGSLNEGPLGVALLHAELGDRAAAHAHLSGAARFLAGPEGARGRSLLTGLPALLFATRAAVTRPGDYASLLARIEPQVRAMTRGRAAEERELPAAGPPGTRFTAYDVIEGLTGLGRLVLPYGDTEALTYLVALTEPIELNGARVPGWWVRHAPIQGRPDGGGHFNLGLAHGIAGPLALLALAHRDGARPPGLVTAVERIAGWLLGWESAGGWPFTVTPCRQAAGPPAPGPPARPGWCYGTGGIARALYLAGTALDRPDWRAAAVLALRRALEQPLDEWGMTDAGLCHGWAGILHVTCLIARESGDPLLAAGADALAGRLMECFEPDAPFGFRYAVAGEARMAPDRAGLLDGATGIALALHHYATGTAPATGWDAALLLN</sequence>
<gene>
    <name evidence="2" type="ORF">Sru01_49820</name>
</gene>
<dbReference type="CDD" id="cd04793">
    <property type="entry name" value="LanC"/>
    <property type="match status" value="1"/>
</dbReference>
<dbReference type="InterPro" id="IPR007822">
    <property type="entry name" value="LANC-like"/>
</dbReference>
<dbReference type="AlphaFoldDB" id="A0A919R9W1"/>
<evidence type="ECO:0000313" key="3">
    <source>
        <dbReference type="Proteomes" id="UP000655287"/>
    </source>
</evidence>
<dbReference type="EMBL" id="BOOU01000067">
    <property type="protein sequence ID" value="GII80000.1"/>
    <property type="molecule type" value="Genomic_DNA"/>
</dbReference>
<dbReference type="Pfam" id="PF05147">
    <property type="entry name" value="LANC_like"/>
    <property type="match status" value="1"/>
</dbReference>
<protein>
    <recommendedName>
        <fullName evidence="4">Lanthionine synthetase C-like protein</fullName>
    </recommendedName>
</protein>
<dbReference type="PRINTS" id="PR01950">
    <property type="entry name" value="LANCSUPER"/>
</dbReference>
<feature type="binding site" evidence="1">
    <location>
        <position position="338"/>
    </location>
    <ligand>
        <name>Zn(2+)</name>
        <dbReference type="ChEBI" id="CHEBI:29105"/>
    </ligand>
</feature>
<comment type="caution">
    <text evidence="2">The sequence shown here is derived from an EMBL/GenBank/DDBJ whole genome shotgun (WGS) entry which is preliminary data.</text>
</comment>
<evidence type="ECO:0000313" key="2">
    <source>
        <dbReference type="EMBL" id="GII80000.1"/>
    </source>
</evidence>
<feature type="binding site" evidence="1">
    <location>
        <position position="288"/>
    </location>
    <ligand>
        <name>Zn(2+)</name>
        <dbReference type="ChEBI" id="CHEBI:29105"/>
    </ligand>
</feature>
<reference evidence="2" key="1">
    <citation type="submission" date="2021-01" db="EMBL/GenBank/DDBJ databases">
        <title>Whole genome shotgun sequence of Sphaerisporangium rufum NBRC 109079.</title>
        <authorList>
            <person name="Komaki H."/>
            <person name="Tamura T."/>
        </authorList>
    </citation>
    <scope>NUCLEOTIDE SEQUENCE</scope>
    <source>
        <strain evidence="2">NBRC 109079</strain>
    </source>
</reference>
<dbReference type="PRINTS" id="PR01955">
    <property type="entry name" value="LANCFRANKIA"/>
</dbReference>
<accession>A0A919R9W1</accession>
<feature type="binding site" evidence="1">
    <location>
        <position position="337"/>
    </location>
    <ligand>
        <name>Zn(2+)</name>
        <dbReference type="ChEBI" id="CHEBI:29105"/>
    </ligand>
</feature>
<dbReference type="GO" id="GO:0031179">
    <property type="term" value="P:peptide modification"/>
    <property type="evidence" value="ECO:0007669"/>
    <property type="project" value="InterPro"/>
</dbReference>